<dbReference type="InterPro" id="IPR043130">
    <property type="entry name" value="CDP-OH_PTrfase_TM_dom"/>
</dbReference>
<feature type="transmembrane region" description="Helical" evidence="11">
    <location>
        <begin position="114"/>
        <end position="137"/>
    </location>
</feature>
<dbReference type="GO" id="GO:0046474">
    <property type="term" value="P:glycerophospholipid biosynthetic process"/>
    <property type="evidence" value="ECO:0007669"/>
    <property type="project" value="TreeGrafter"/>
</dbReference>
<dbReference type="InterPro" id="IPR048254">
    <property type="entry name" value="CDP_ALCOHOL_P_TRANSF_CS"/>
</dbReference>
<name>A0A0F9PZC3_9ZZZZ</name>
<evidence type="ECO:0000256" key="5">
    <source>
        <dbReference type="ARBA" id="ARBA00022692"/>
    </source>
</evidence>
<keyword evidence="9" id="KW-0594">Phospholipid biosynthesis</keyword>
<evidence type="ECO:0000256" key="11">
    <source>
        <dbReference type="SAM" id="Phobius"/>
    </source>
</evidence>
<keyword evidence="3" id="KW-0444">Lipid biosynthesis</keyword>
<dbReference type="AlphaFoldDB" id="A0A0F9PZC3"/>
<organism evidence="12">
    <name type="scientific">marine sediment metagenome</name>
    <dbReference type="NCBI Taxonomy" id="412755"/>
    <lineage>
        <taxon>unclassified sequences</taxon>
        <taxon>metagenomes</taxon>
        <taxon>ecological metagenomes</taxon>
    </lineage>
</organism>
<gene>
    <name evidence="12" type="ORF">LCGC14_1078130</name>
</gene>
<dbReference type="PANTHER" id="PTHR14269">
    <property type="entry name" value="CDP-DIACYLGLYCEROL--GLYCEROL-3-PHOSPHATE 3-PHOSPHATIDYLTRANSFERASE-RELATED"/>
    <property type="match status" value="1"/>
</dbReference>
<keyword evidence="6 11" id="KW-1133">Transmembrane helix</keyword>
<accession>A0A0F9PZC3</accession>
<feature type="transmembrane region" description="Helical" evidence="11">
    <location>
        <begin position="149"/>
        <end position="170"/>
    </location>
</feature>
<comment type="caution">
    <text evidence="12">The sequence shown here is derived from an EMBL/GenBank/DDBJ whole genome shotgun (WGS) entry which is preliminary data.</text>
</comment>
<dbReference type="InterPro" id="IPR000462">
    <property type="entry name" value="CDP-OH_P_trans"/>
</dbReference>
<dbReference type="PIRSF" id="PIRSF000847">
    <property type="entry name" value="Phos_ph_gly_syn"/>
    <property type="match status" value="1"/>
</dbReference>
<evidence type="ECO:0000256" key="8">
    <source>
        <dbReference type="ARBA" id="ARBA00023136"/>
    </source>
</evidence>
<keyword evidence="8 11" id="KW-0472">Membrane</keyword>
<protein>
    <recommendedName>
        <fullName evidence="13">CDP-diacylglycerol--glycerol-3-phosphate 3-phosphatidyltransferase</fullName>
    </recommendedName>
</protein>
<feature type="transmembrane region" description="Helical" evidence="11">
    <location>
        <begin position="72"/>
        <end position="93"/>
    </location>
</feature>
<dbReference type="GO" id="GO:0008444">
    <property type="term" value="F:CDP-diacylglycerol-glycerol-3-phosphate 3-phosphatidyltransferase activity"/>
    <property type="evidence" value="ECO:0007669"/>
    <property type="project" value="InterPro"/>
</dbReference>
<evidence type="ECO:0000313" key="12">
    <source>
        <dbReference type="EMBL" id="KKN06356.1"/>
    </source>
</evidence>
<dbReference type="PANTHER" id="PTHR14269:SF62">
    <property type="entry name" value="CDP-DIACYLGLYCEROL--GLYCEROL-3-PHOSPHATE 3-PHOSPHATIDYLTRANSFERASE 1, CHLOROPLASTIC"/>
    <property type="match status" value="1"/>
</dbReference>
<sequence>MHTIANRITFVRIFFIPVFIAVLFSNIANKHWLAAFTFAVIAISDGLDGYYARSLKQVTDFGKIMDPLADKLVIIAALLTLVQVAGLPMWAALVIIGRELIVSVFRLVAVRKDIIISASALGKAKTVFQITAVFFWIFNIGRSVPVIDFFSWLILYVAVLLSLISAVDYFKKFRNVWTLK</sequence>
<evidence type="ECO:0000256" key="4">
    <source>
        <dbReference type="ARBA" id="ARBA00022679"/>
    </source>
</evidence>
<evidence type="ECO:0000256" key="10">
    <source>
        <dbReference type="ARBA" id="ARBA00023264"/>
    </source>
</evidence>
<dbReference type="GO" id="GO:0016020">
    <property type="term" value="C:membrane"/>
    <property type="evidence" value="ECO:0007669"/>
    <property type="project" value="UniProtKB-SubCell"/>
</dbReference>
<keyword evidence="10" id="KW-1208">Phospholipid metabolism</keyword>
<evidence type="ECO:0000256" key="3">
    <source>
        <dbReference type="ARBA" id="ARBA00022516"/>
    </source>
</evidence>
<dbReference type="Gene3D" id="1.20.120.1760">
    <property type="match status" value="1"/>
</dbReference>
<dbReference type="Pfam" id="PF01066">
    <property type="entry name" value="CDP-OH_P_transf"/>
    <property type="match status" value="1"/>
</dbReference>
<evidence type="ECO:0000256" key="1">
    <source>
        <dbReference type="ARBA" id="ARBA00004141"/>
    </source>
</evidence>
<dbReference type="NCBIfam" id="TIGR00560">
    <property type="entry name" value="pgsA"/>
    <property type="match status" value="1"/>
</dbReference>
<evidence type="ECO:0000256" key="7">
    <source>
        <dbReference type="ARBA" id="ARBA00023098"/>
    </source>
</evidence>
<dbReference type="InterPro" id="IPR050324">
    <property type="entry name" value="CDP-alcohol_PTase-I"/>
</dbReference>
<evidence type="ECO:0008006" key="13">
    <source>
        <dbReference type="Google" id="ProtNLM"/>
    </source>
</evidence>
<keyword evidence="7" id="KW-0443">Lipid metabolism</keyword>
<evidence type="ECO:0000256" key="6">
    <source>
        <dbReference type="ARBA" id="ARBA00022989"/>
    </source>
</evidence>
<proteinExistence type="inferred from homology"/>
<keyword evidence="5 11" id="KW-0812">Transmembrane</keyword>
<dbReference type="InterPro" id="IPR004570">
    <property type="entry name" value="Phosphatidylglycerol_P_synth"/>
</dbReference>
<reference evidence="12" key="1">
    <citation type="journal article" date="2015" name="Nature">
        <title>Complex archaea that bridge the gap between prokaryotes and eukaryotes.</title>
        <authorList>
            <person name="Spang A."/>
            <person name="Saw J.H."/>
            <person name="Jorgensen S.L."/>
            <person name="Zaremba-Niedzwiedzka K."/>
            <person name="Martijn J."/>
            <person name="Lind A.E."/>
            <person name="van Eijk R."/>
            <person name="Schleper C."/>
            <person name="Guy L."/>
            <person name="Ettema T.J."/>
        </authorList>
    </citation>
    <scope>NUCLEOTIDE SEQUENCE</scope>
</reference>
<feature type="transmembrane region" description="Helical" evidence="11">
    <location>
        <begin position="6"/>
        <end position="25"/>
    </location>
</feature>
<comment type="similarity">
    <text evidence="2">Belongs to the CDP-alcohol phosphatidyltransferase class-I family.</text>
</comment>
<evidence type="ECO:0000256" key="2">
    <source>
        <dbReference type="ARBA" id="ARBA00010441"/>
    </source>
</evidence>
<dbReference type="PROSITE" id="PS00379">
    <property type="entry name" value="CDP_ALCOHOL_P_TRANSF"/>
    <property type="match status" value="1"/>
</dbReference>
<evidence type="ECO:0000256" key="9">
    <source>
        <dbReference type="ARBA" id="ARBA00023209"/>
    </source>
</evidence>
<dbReference type="EMBL" id="LAZR01004701">
    <property type="protein sequence ID" value="KKN06356.1"/>
    <property type="molecule type" value="Genomic_DNA"/>
</dbReference>
<comment type="subcellular location">
    <subcellularLocation>
        <location evidence="1">Membrane</location>
        <topology evidence="1">Multi-pass membrane protein</topology>
    </subcellularLocation>
</comment>
<keyword evidence="4" id="KW-0808">Transferase</keyword>